<reference evidence="2 3" key="1">
    <citation type="journal article" date="2009" name="Stand. Genomic Sci.">
        <title>Complete genome sequence of Catenulispora acidiphila type strain (ID 139908).</title>
        <authorList>
            <person name="Copeland A."/>
            <person name="Lapidus A."/>
            <person name="Glavina Del Rio T."/>
            <person name="Nolan M."/>
            <person name="Lucas S."/>
            <person name="Chen F."/>
            <person name="Tice H."/>
            <person name="Cheng J.F."/>
            <person name="Bruce D."/>
            <person name="Goodwin L."/>
            <person name="Pitluck S."/>
            <person name="Mikhailova N."/>
            <person name="Pati A."/>
            <person name="Ivanova N."/>
            <person name="Mavromatis K."/>
            <person name="Chen A."/>
            <person name="Palaniappan K."/>
            <person name="Chain P."/>
            <person name="Land M."/>
            <person name="Hauser L."/>
            <person name="Chang Y.J."/>
            <person name="Jeffries C.D."/>
            <person name="Chertkov O."/>
            <person name="Brettin T."/>
            <person name="Detter J.C."/>
            <person name="Han C."/>
            <person name="Ali Z."/>
            <person name="Tindall B.J."/>
            <person name="Goker M."/>
            <person name="Bristow J."/>
            <person name="Eisen J.A."/>
            <person name="Markowitz V."/>
            <person name="Hugenholtz P."/>
            <person name="Kyrpides N.C."/>
            <person name="Klenk H.P."/>
        </authorList>
    </citation>
    <scope>NUCLEOTIDE SEQUENCE [LARGE SCALE GENOMIC DNA]</scope>
    <source>
        <strain evidence="3">DSM 44928 / JCM 14897 / NBRC 102108 / NRRL B-24433 / ID139908</strain>
    </source>
</reference>
<feature type="transmembrane region" description="Helical" evidence="1">
    <location>
        <begin position="38"/>
        <end position="58"/>
    </location>
</feature>
<proteinExistence type="predicted"/>
<keyword evidence="1" id="KW-0472">Membrane</keyword>
<keyword evidence="1" id="KW-0812">Transmembrane</keyword>
<gene>
    <name evidence="2" type="ordered locus">Caci_3528</name>
</gene>
<evidence type="ECO:0000313" key="2">
    <source>
        <dbReference type="EMBL" id="ACU72434.1"/>
    </source>
</evidence>
<dbReference type="AlphaFoldDB" id="C7QAD5"/>
<sequence>MGLWVRGVLGIVLIVIGGVWIAQGSGKMHGSTMTGHSQYTGLGVVVVVVGLGLLVWAWRLRNRGPR</sequence>
<organism evidence="2 3">
    <name type="scientific">Catenulispora acidiphila (strain DSM 44928 / JCM 14897 / NBRC 102108 / NRRL B-24433 / ID139908)</name>
    <dbReference type="NCBI Taxonomy" id="479433"/>
    <lineage>
        <taxon>Bacteria</taxon>
        <taxon>Bacillati</taxon>
        <taxon>Actinomycetota</taxon>
        <taxon>Actinomycetes</taxon>
        <taxon>Catenulisporales</taxon>
        <taxon>Catenulisporaceae</taxon>
        <taxon>Catenulispora</taxon>
    </lineage>
</organism>
<dbReference type="HOGENOM" id="CLU_187779_2_0_11"/>
<dbReference type="EMBL" id="CP001700">
    <property type="protein sequence ID" value="ACU72434.1"/>
    <property type="molecule type" value="Genomic_DNA"/>
</dbReference>
<protein>
    <submittedName>
        <fullName evidence="2">Uncharacterized protein</fullName>
    </submittedName>
</protein>
<dbReference type="STRING" id="479433.Caci_3528"/>
<dbReference type="RefSeq" id="WP_015792163.1">
    <property type="nucleotide sequence ID" value="NC_013131.1"/>
</dbReference>
<dbReference type="InParanoid" id="C7QAD5"/>
<accession>C7QAD5</accession>
<dbReference type="eggNOG" id="ENOG502ZH6W">
    <property type="taxonomic scope" value="Bacteria"/>
</dbReference>
<dbReference type="KEGG" id="cai:Caci_3528"/>
<evidence type="ECO:0000313" key="3">
    <source>
        <dbReference type="Proteomes" id="UP000000851"/>
    </source>
</evidence>
<keyword evidence="3" id="KW-1185">Reference proteome</keyword>
<feature type="transmembrane region" description="Helical" evidence="1">
    <location>
        <begin position="7"/>
        <end position="26"/>
    </location>
</feature>
<evidence type="ECO:0000256" key="1">
    <source>
        <dbReference type="SAM" id="Phobius"/>
    </source>
</evidence>
<dbReference type="Proteomes" id="UP000000851">
    <property type="component" value="Chromosome"/>
</dbReference>
<keyword evidence="1" id="KW-1133">Transmembrane helix</keyword>
<name>C7QAD5_CATAD</name>